<proteinExistence type="predicted"/>
<dbReference type="InterPro" id="IPR025525">
    <property type="entry name" value="hAT-like_transposase_RNase-H"/>
</dbReference>
<evidence type="ECO:0008006" key="6">
    <source>
        <dbReference type="Google" id="ProtNLM"/>
    </source>
</evidence>
<dbReference type="EMBL" id="BDQV01000700">
    <property type="protein sequence ID" value="GAY67431.1"/>
    <property type="molecule type" value="Genomic_DNA"/>
</dbReference>
<dbReference type="STRING" id="55188.A0A2H5QS36"/>
<feature type="region of interest" description="Disordered" evidence="1">
    <location>
        <begin position="89"/>
        <end position="108"/>
    </location>
</feature>
<sequence>MAQTREPNACLEPSQNHDNEILNQTVENSSRTKRRKLTSKVWDEFTKFQGKNGKVWAKCRDGNGEGRGGDRSPRTHPRYFAKKGTTHLNNHAKRCRSSKNNEENGGKLADHYNENGNSTNPAVLKGKFVINQELNQLGVIRSIIKYGFSNLNLIKSDILLVYAEEKEKLRKYLTKLSCRFNLAIRFEDGCSLMALHFIDDNWELKQKFISFHGTYDSFHGMYDYFCTTFTDVLSDWNVKKKIRSVVVNLDSEKVNEKVSSWMTEQGLVPFVSPLLSSLCLADFLESYCWNRSNREADKIRKAFDYIRKPANKHKFQMAIERAESMGKKVISRPLPEWLHGLNELETAVGYKEAFWELEVMDYEFKLINLAKEEWDKATAVYEYLKILNGAAQRLSDTKYTTANVFFPKVCELYLKFLLWERADEYFVREIATGVKERFFSKYWLNYKLYLAAAIVLDPRYKLDIVDRWYTEIYGTMADVRMKEIVDVLTHAYNKYAHDNCKMLDEMGRPCTSSSLQNSELVLYLKVPKIPPVEEFDVLAWWRLNSPIFPTLAIMARDFLAIPISAAAFKEGADIENIHYCSGLDVDVKRAVICTKSWLESSEY</sequence>
<dbReference type="SUPFAM" id="SSF53098">
    <property type="entry name" value="Ribonuclease H-like"/>
    <property type="match status" value="1"/>
</dbReference>
<dbReference type="GO" id="GO:0046983">
    <property type="term" value="F:protein dimerization activity"/>
    <property type="evidence" value="ECO:0007669"/>
    <property type="project" value="InterPro"/>
</dbReference>
<dbReference type="PANTHER" id="PTHR23272">
    <property type="entry name" value="BED FINGER-RELATED"/>
    <property type="match status" value="1"/>
</dbReference>
<organism evidence="4 5">
    <name type="scientific">Citrus unshiu</name>
    <name type="common">Satsuma mandarin</name>
    <name type="synonym">Citrus nobilis var. unshiu</name>
    <dbReference type="NCBI Taxonomy" id="55188"/>
    <lineage>
        <taxon>Eukaryota</taxon>
        <taxon>Viridiplantae</taxon>
        <taxon>Streptophyta</taxon>
        <taxon>Embryophyta</taxon>
        <taxon>Tracheophyta</taxon>
        <taxon>Spermatophyta</taxon>
        <taxon>Magnoliopsida</taxon>
        <taxon>eudicotyledons</taxon>
        <taxon>Gunneridae</taxon>
        <taxon>Pentapetalae</taxon>
        <taxon>rosids</taxon>
        <taxon>malvids</taxon>
        <taxon>Sapindales</taxon>
        <taxon>Rutaceae</taxon>
        <taxon>Aurantioideae</taxon>
        <taxon>Citrus</taxon>
    </lineage>
</organism>
<evidence type="ECO:0000259" key="3">
    <source>
        <dbReference type="Pfam" id="PF14372"/>
    </source>
</evidence>
<dbReference type="PANTHER" id="PTHR23272:SF184">
    <property type="entry name" value="OS03G0311250 PROTEIN"/>
    <property type="match status" value="1"/>
</dbReference>
<dbReference type="Pfam" id="PF05699">
    <property type="entry name" value="Dimer_Tnp_hAT"/>
    <property type="match status" value="1"/>
</dbReference>
<gene>
    <name evidence="4" type="ORF">CUMW_256430</name>
</gene>
<feature type="compositionally biased region" description="Basic and acidic residues" evidence="1">
    <location>
        <begin position="99"/>
        <end position="108"/>
    </location>
</feature>
<dbReference type="AlphaFoldDB" id="A0A2H5QS36"/>
<accession>A0A2H5QS36</accession>
<reference evidence="4 5" key="1">
    <citation type="journal article" date="2017" name="Front. Genet.">
        <title>Draft sequencing of the heterozygous diploid genome of Satsuma (Citrus unshiu Marc.) using a hybrid assembly approach.</title>
        <authorList>
            <person name="Shimizu T."/>
            <person name="Tanizawa Y."/>
            <person name="Mochizuki T."/>
            <person name="Nagasaki H."/>
            <person name="Yoshioka T."/>
            <person name="Toyoda A."/>
            <person name="Fujiyama A."/>
            <person name="Kaminuma E."/>
            <person name="Nakamura Y."/>
        </authorList>
    </citation>
    <scope>NUCLEOTIDE SEQUENCE [LARGE SCALE GENOMIC DNA]</scope>
    <source>
        <strain evidence="5">cv. Miyagawa wase</strain>
    </source>
</reference>
<dbReference type="GO" id="GO:0003677">
    <property type="term" value="F:DNA binding"/>
    <property type="evidence" value="ECO:0007669"/>
    <property type="project" value="InterPro"/>
</dbReference>
<protein>
    <recommendedName>
        <fullName evidence="6">HAT C-terminal dimerisation domain-containing protein</fullName>
    </recommendedName>
</protein>
<evidence type="ECO:0000256" key="1">
    <source>
        <dbReference type="SAM" id="MobiDB-lite"/>
    </source>
</evidence>
<evidence type="ECO:0000313" key="5">
    <source>
        <dbReference type="Proteomes" id="UP000236630"/>
    </source>
</evidence>
<dbReference type="InterPro" id="IPR008906">
    <property type="entry name" value="HATC_C_dom"/>
</dbReference>
<evidence type="ECO:0000259" key="2">
    <source>
        <dbReference type="Pfam" id="PF05699"/>
    </source>
</evidence>
<name>A0A2H5QS36_CITUN</name>
<comment type="caution">
    <text evidence="4">The sequence shown here is derived from an EMBL/GenBank/DDBJ whole genome shotgun (WGS) entry which is preliminary data.</text>
</comment>
<feature type="domain" description="HAT C-terminal dimerisation" evidence="2">
    <location>
        <begin position="519"/>
        <end position="597"/>
    </location>
</feature>
<dbReference type="Proteomes" id="UP000236630">
    <property type="component" value="Unassembled WGS sequence"/>
</dbReference>
<evidence type="ECO:0000313" key="4">
    <source>
        <dbReference type="EMBL" id="GAY67431.1"/>
    </source>
</evidence>
<dbReference type="InterPro" id="IPR012337">
    <property type="entry name" value="RNaseH-like_sf"/>
</dbReference>
<keyword evidence="5" id="KW-1185">Reference proteome</keyword>
<dbReference type="Pfam" id="PF14372">
    <property type="entry name" value="hAT-like_RNase-H"/>
    <property type="match status" value="1"/>
</dbReference>
<feature type="domain" description="hAT-like transposase RNase-H fold" evidence="3">
    <location>
        <begin position="395"/>
        <end position="495"/>
    </location>
</feature>